<sequence length="107" mass="12312">MTIQNPKPSDGKRIHGVYWLHLPEHTDPFTQGYVGITHRKSRQKEHRDSRRIPSGFIFTVLAENLTRFEAATMEWEHRKERNIGWNTKKGGGKFIRALMASGASPNV</sequence>
<organism evidence="1">
    <name type="scientific">Bradyrhizobium septentrionale</name>
    <dbReference type="NCBI Taxonomy" id="1404411"/>
    <lineage>
        <taxon>Bacteria</taxon>
        <taxon>Pseudomonadati</taxon>
        <taxon>Pseudomonadota</taxon>
        <taxon>Alphaproteobacteria</taxon>
        <taxon>Hyphomicrobiales</taxon>
        <taxon>Nitrobacteraceae</taxon>
        <taxon>Bradyrhizobium</taxon>
    </lineage>
</organism>
<accession>A0A973VXL2</accession>
<keyword evidence="3" id="KW-1185">Reference proteome</keyword>
<gene>
    <name evidence="1" type="ORF">HAP48_012270</name>
    <name evidence="2" type="ORF">WDK88_17550</name>
</gene>
<dbReference type="AlphaFoldDB" id="A0A973VXL2"/>
<reference evidence="2" key="2">
    <citation type="journal article" date="2021" name="Int. J. Syst. Evol. Microbiol.">
        <title>Bradyrhizobium septentrionale sp. nov. (sv. septentrionale) and Bradyrhizobium quebecense sp. nov. (sv. septentrionale) associated with legumes native to Canada possess rearranged symbiosis genes and numerous insertion sequences.</title>
        <authorList>
            <person name="Bromfield E.S.P."/>
            <person name="Cloutier S."/>
        </authorList>
    </citation>
    <scope>NUCLEOTIDE SEQUENCE</scope>
    <source>
        <strain evidence="2">5S5</strain>
    </source>
</reference>
<dbReference type="Proteomes" id="UP001432046">
    <property type="component" value="Chromosome"/>
</dbReference>
<protein>
    <recommendedName>
        <fullName evidence="4">GIY-YIG domain-containing protein</fullName>
    </recommendedName>
</protein>
<evidence type="ECO:0008006" key="4">
    <source>
        <dbReference type="Google" id="ProtNLM"/>
    </source>
</evidence>
<reference evidence="2" key="3">
    <citation type="submission" date="2024-03" db="EMBL/GenBank/DDBJ databases">
        <authorList>
            <person name="Bromfield E.S.P."/>
            <person name="Cloutier S."/>
        </authorList>
    </citation>
    <scope>NUCLEOTIDE SEQUENCE</scope>
    <source>
        <strain evidence="2">5S5</strain>
    </source>
</reference>
<evidence type="ECO:0000313" key="2">
    <source>
        <dbReference type="EMBL" id="WXC83248.1"/>
    </source>
</evidence>
<evidence type="ECO:0000313" key="3">
    <source>
        <dbReference type="Proteomes" id="UP001432046"/>
    </source>
</evidence>
<reference evidence="1" key="1">
    <citation type="submission" date="2020-06" db="EMBL/GenBank/DDBJ databases">
        <title>Whole Genome Sequence of Bradyrhizobium sp. Strain 1S1.</title>
        <authorList>
            <person name="Bromfield E.S.P."/>
            <person name="Cloutier S."/>
        </authorList>
    </citation>
    <scope>NUCLEOTIDE SEQUENCE [LARGE SCALE GENOMIC DNA]</scope>
    <source>
        <strain evidence="1">1S1</strain>
    </source>
</reference>
<name>A0A973VXL2_9BRAD</name>
<dbReference type="EMBL" id="CP147711">
    <property type="protein sequence ID" value="WXC83248.1"/>
    <property type="molecule type" value="Genomic_DNA"/>
</dbReference>
<dbReference type="EMBL" id="JAAOLE020000001">
    <property type="protein sequence ID" value="NVI43701.1"/>
    <property type="molecule type" value="Genomic_DNA"/>
</dbReference>
<dbReference type="RefSeq" id="WP_029082603.1">
    <property type="nucleotide sequence ID" value="NZ_CP088285.1"/>
</dbReference>
<evidence type="ECO:0000313" key="1">
    <source>
        <dbReference type="EMBL" id="NVI43701.1"/>
    </source>
</evidence>
<proteinExistence type="predicted"/>